<evidence type="ECO:0000256" key="5">
    <source>
        <dbReference type="ARBA" id="ARBA00022970"/>
    </source>
</evidence>
<dbReference type="PANTHER" id="PTHR30614">
    <property type="entry name" value="MEMBRANE COMPONENT OF AMINO ACID ABC TRANSPORTER"/>
    <property type="match status" value="1"/>
</dbReference>
<dbReference type="AlphaFoldDB" id="A0A7C1E259"/>
<name>A0A7C1E259_9CREN</name>
<dbReference type="CDD" id="cd06261">
    <property type="entry name" value="TM_PBP2"/>
    <property type="match status" value="1"/>
</dbReference>
<keyword evidence="3" id="KW-1003">Cell membrane</keyword>
<evidence type="ECO:0000256" key="4">
    <source>
        <dbReference type="ARBA" id="ARBA00022692"/>
    </source>
</evidence>
<dbReference type="GO" id="GO:0006865">
    <property type="term" value="P:amino acid transport"/>
    <property type="evidence" value="ECO:0007669"/>
    <property type="project" value="UniProtKB-KW"/>
</dbReference>
<dbReference type="GO" id="GO:0022857">
    <property type="term" value="F:transmembrane transporter activity"/>
    <property type="evidence" value="ECO:0007669"/>
    <property type="project" value="InterPro"/>
</dbReference>
<dbReference type="PANTHER" id="PTHR30614:SF0">
    <property type="entry name" value="L-CYSTINE TRANSPORT SYSTEM PERMEASE PROTEIN TCYL"/>
    <property type="match status" value="1"/>
</dbReference>
<keyword evidence="2 8" id="KW-0813">Transport</keyword>
<dbReference type="EMBL" id="DSDY01000166">
    <property type="protein sequence ID" value="HDS11039.1"/>
    <property type="molecule type" value="Genomic_DNA"/>
</dbReference>
<proteinExistence type="inferred from homology"/>
<reference evidence="10" key="1">
    <citation type="journal article" date="2020" name="mSystems">
        <title>Genome- and Community-Level Interaction Insights into Carbon Utilization and Element Cycling Functions of Hydrothermarchaeota in Hydrothermal Sediment.</title>
        <authorList>
            <person name="Zhou Z."/>
            <person name="Liu Y."/>
            <person name="Xu W."/>
            <person name="Pan J."/>
            <person name="Luo Z.H."/>
            <person name="Li M."/>
        </authorList>
    </citation>
    <scope>NUCLEOTIDE SEQUENCE [LARGE SCALE GENOMIC DNA]</scope>
    <source>
        <strain evidence="10">SpSt-123</strain>
    </source>
</reference>
<dbReference type="InterPro" id="IPR000515">
    <property type="entry name" value="MetI-like"/>
</dbReference>
<dbReference type="Gene3D" id="1.10.3720.10">
    <property type="entry name" value="MetI-like"/>
    <property type="match status" value="1"/>
</dbReference>
<comment type="subcellular location">
    <subcellularLocation>
        <location evidence="1 8">Cell membrane</location>
        <topology evidence="1 8">Multi-pass membrane protein</topology>
    </subcellularLocation>
</comment>
<protein>
    <submittedName>
        <fullName evidence="10">Amino acid ABC transporter permease</fullName>
    </submittedName>
</protein>
<keyword evidence="4 8" id="KW-0812">Transmembrane</keyword>
<dbReference type="SUPFAM" id="SSF161098">
    <property type="entry name" value="MetI-like"/>
    <property type="match status" value="1"/>
</dbReference>
<dbReference type="InterPro" id="IPR043429">
    <property type="entry name" value="ArtM/GltK/GlnP/TcyL/YhdX-like"/>
</dbReference>
<comment type="caution">
    <text evidence="10">The sequence shown here is derived from an EMBL/GenBank/DDBJ whole genome shotgun (WGS) entry which is preliminary data.</text>
</comment>
<evidence type="ECO:0000256" key="3">
    <source>
        <dbReference type="ARBA" id="ARBA00022475"/>
    </source>
</evidence>
<feature type="transmembrane region" description="Helical" evidence="8">
    <location>
        <begin position="184"/>
        <end position="202"/>
    </location>
</feature>
<keyword evidence="7 8" id="KW-0472">Membrane</keyword>
<accession>A0A7C1E259</accession>
<dbReference type="NCBIfam" id="TIGR01726">
    <property type="entry name" value="HEQRo_perm_3TM"/>
    <property type="match status" value="1"/>
</dbReference>
<evidence type="ECO:0000313" key="10">
    <source>
        <dbReference type="EMBL" id="HDS11039.1"/>
    </source>
</evidence>
<dbReference type="PROSITE" id="PS50928">
    <property type="entry name" value="ABC_TM1"/>
    <property type="match status" value="1"/>
</dbReference>
<keyword evidence="6 8" id="KW-1133">Transmembrane helix</keyword>
<evidence type="ECO:0000256" key="7">
    <source>
        <dbReference type="ARBA" id="ARBA00023136"/>
    </source>
</evidence>
<dbReference type="InterPro" id="IPR010065">
    <property type="entry name" value="AA_ABC_transptr_permease_3TM"/>
</dbReference>
<sequence length="213" mass="23648">MLDSFLAQALYRGLKTTLELIAISAPLAVVLGISLGLMRVYLPRWPRLLLDGFVDFVRGIPFLLLLFIATYGLPDIGIYLTPIQAAVASLVINSGCYMSEYIKNSVLNLNSLDILAARSLGFTRRQEIIYVVLPKSIPSSIQPIISETVYLAQNSTLASLVGVYEVYSSMKTYISYSFETLQPFLALTGIFVFISLGLRTVGQMIEKQYKTKK</sequence>
<feature type="transmembrane region" description="Helical" evidence="8">
    <location>
        <begin position="20"/>
        <end position="41"/>
    </location>
</feature>
<evidence type="ECO:0000256" key="6">
    <source>
        <dbReference type="ARBA" id="ARBA00022989"/>
    </source>
</evidence>
<dbReference type="InterPro" id="IPR035906">
    <property type="entry name" value="MetI-like_sf"/>
</dbReference>
<gene>
    <name evidence="10" type="ORF">ENO04_05455</name>
</gene>
<dbReference type="GO" id="GO:0043190">
    <property type="term" value="C:ATP-binding cassette (ABC) transporter complex"/>
    <property type="evidence" value="ECO:0007669"/>
    <property type="project" value="InterPro"/>
</dbReference>
<dbReference type="Pfam" id="PF00528">
    <property type="entry name" value="BPD_transp_1"/>
    <property type="match status" value="1"/>
</dbReference>
<organism evidence="10">
    <name type="scientific">Fervidicoccus fontis</name>
    <dbReference type="NCBI Taxonomy" id="683846"/>
    <lineage>
        <taxon>Archaea</taxon>
        <taxon>Thermoproteota</taxon>
        <taxon>Thermoprotei</taxon>
        <taxon>Fervidicoccales</taxon>
        <taxon>Fervidicoccaceae</taxon>
        <taxon>Fervidicoccus</taxon>
    </lineage>
</organism>
<evidence type="ECO:0000256" key="1">
    <source>
        <dbReference type="ARBA" id="ARBA00004651"/>
    </source>
</evidence>
<comment type="similarity">
    <text evidence="8">Belongs to the binding-protein-dependent transport system permease family.</text>
</comment>
<evidence type="ECO:0000259" key="9">
    <source>
        <dbReference type="PROSITE" id="PS50928"/>
    </source>
</evidence>
<evidence type="ECO:0000256" key="8">
    <source>
        <dbReference type="RuleBase" id="RU363032"/>
    </source>
</evidence>
<keyword evidence="5" id="KW-0029">Amino-acid transport</keyword>
<feature type="domain" description="ABC transmembrane type-1" evidence="9">
    <location>
        <begin position="14"/>
        <end position="202"/>
    </location>
</feature>
<evidence type="ECO:0000256" key="2">
    <source>
        <dbReference type="ARBA" id="ARBA00022448"/>
    </source>
</evidence>